<organism evidence="2 3">
    <name type="scientific">Leucosporidium creatinivorum</name>
    <dbReference type="NCBI Taxonomy" id="106004"/>
    <lineage>
        <taxon>Eukaryota</taxon>
        <taxon>Fungi</taxon>
        <taxon>Dikarya</taxon>
        <taxon>Basidiomycota</taxon>
        <taxon>Pucciniomycotina</taxon>
        <taxon>Microbotryomycetes</taxon>
        <taxon>Leucosporidiales</taxon>
        <taxon>Leucosporidium</taxon>
    </lineage>
</organism>
<dbReference type="InParanoid" id="A0A1Y2D486"/>
<evidence type="ECO:0000313" key="2">
    <source>
        <dbReference type="EMBL" id="ORY54082.1"/>
    </source>
</evidence>
<reference evidence="2 3" key="1">
    <citation type="submission" date="2016-07" db="EMBL/GenBank/DDBJ databases">
        <title>Pervasive Adenine N6-methylation of Active Genes in Fungi.</title>
        <authorList>
            <consortium name="DOE Joint Genome Institute"/>
            <person name="Mondo S.J."/>
            <person name="Dannebaum R.O."/>
            <person name="Kuo R.C."/>
            <person name="Labutti K."/>
            <person name="Haridas S."/>
            <person name="Kuo A."/>
            <person name="Salamov A."/>
            <person name="Ahrendt S.R."/>
            <person name="Lipzen A."/>
            <person name="Sullivan W."/>
            <person name="Andreopoulos W.B."/>
            <person name="Clum A."/>
            <person name="Lindquist E."/>
            <person name="Daum C."/>
            <person name="Ramamoorthy G.K."/>
            <person name="Gryganskyi A."/>
            <person name="Culley D."/>
            <person name="Magnuson J.K."/>
            <person name="James T.Y."/>
            <person name="O'Malley M.A."/>
            <person name="Stajich J.E."/>
            <person name="Spatafora J.W."/>
            <person name="Visel A."/>
            <person name="Grigoriev I.V."/>
        </authorList>
    </citation>
    <scope>NUCLEOTIDE SEQUENCE [LARGE SCALE GENOMIC DNA]</scope>
    <source>
        <strain evidence="2 3">62-1032</strain>
    </source>
</reference>
<comment type="caution">
    <text evidence="2">The sequence shown here is derived from an EMBL/GenBank/DDBJ whole genome shotgun (WGS) entry which is preliminary data.</text>
</comment>
<accession>A0A1Y2D486</accession>
<dbReference type="AlphaFoldDB" id="A0A1Y2D486"/>
<keyword evidence="3" id="KW-1185">Reference proteome</keyword>
<name>A0A1Y2D486_9BASI</name>
<gene>
    <name evidence="2" type="ORF">BCR35DRAFT_355958</name>
</gene>
<proteinExistence type="predicted"/>
<sequence>MTGWNDLPTELKEIVVQMVDDEQTVRNGLARGSSEEGQALIALSAMDRELHALVSPILWQTLDLNYHSMSRLEFFAAEIGPLKGRFARHLTLHQPYNARDSQSTMSHERSDRASPPPSLESLADAAAVIYAFPNLVEAELSNIFQGEGQEPSLAVDALRSLPQLKKLSLRAGDGFSSPTSLALPWKSSLVSLNLGEVDDTHLGVSFLRHFVDRHSNTLQELLLPFYPDDASFPTFFLPHLHTLTLYVNDDSALLPLSFSASPLRILTIKLIGEEGDVENMVHKLTEAVAEHRVTLDAVSVEAFAHELAGDSDQEALDDLQALCEKEQICYDFDLVGP</sequence>
<evidence type="ECO:0008006" key="4">
    <source>
        <dbReference type="Google" id="ProtNLM"/>
    </source>
</evidence>
<dbReference type="InterPro" id="IPR032675">
    <property type="entry name" value="LRR_dom_sf"/>
</dbReference>
<dbReference type="Gene3D" id="3.80.10.10">
    <property type="entry name" value="Ribonuclease Inhibitor"/>
    <property type="match status" value="1"/>
</dbReference>
<evidence type="ECO:0000313" key="3">
    <source>
        <dbReference type="Proteomes" id="UP000193467"/>
    </source>
</evidence>
<feature type="region of interest" description="Disordered" evidence="1">
    <location>
        <begin position="97"/>
        <end position="119"/>
    </location>
</feature>
<evidence type="ECO:0000256" key="1">
    <source>
        <dbReference type="SAM" id="MobiDB-lite"/>
    </source>
</evidence>
<dbReference type="SUPFAM" id="SSF52047">
    <property type="entry name" value="RNI-like"/>
    <property type="match status" value="1"/>
</dbReference>
<dbReference type="Proteomes" id="UP000193467">
    <property type="component" value="Unassembled WGS sequence"/>
</dbReference>
<protein>
    <recommendedName>
        <fullName evidence="4">F-box domain-containing protein</fullName>
    </recommendedName>
</protein>
<dbReference type="EMBL" id="MCGR01000101">
    <property type="protein sequence ID" value="ORY54082.1"/>
    <property type="molecule type" value="Genomic_DNA"/>
</dbReference>